<evidence type="ECO:0000313" key="3">
    <source>
        <dbReference type="Proteomes" id="UP000642819"/>
    </source>
</evidence>
<reference evidence="3" key="1">
    <citation type="journal article" date="2019" name="Int. J. Syst. Evol. Microbiol.">
        <title>The Global Catalogue of Microorganisms (GCM) 10K type strain sequencing project: providing services to taxonomists for standard genome sequencing and annotation.</title>
        <authorList>
            <consortium name="The Broad Institute Genomics Platform"/>
            <consortium name="The Broad Institute Genome Sequencing Center for Infectious Disease"/>
            <person name="Wu L."/>
            <person name="Ma J."/>
        </authorList>
    </citation>
    <scope>NUCLEOTIDE SEQUENCE [LARGE SCALE GENOMIC DNA]</scope>
    <source>
        <strain evidence="3">KCTC 19466</strain>
    </source>
</reference>
<sequence>MKSNPCTGVIINSAATAAASPTAVHGPAAVRNHATIRPIKIPPAVRSSAQRHYATSGAIDYSGS</sequence>
<accession>A0ABQ3GBJ8</accession>
<organism evidence="2 3">
    <name type="scientific">Zhihengliuella salsuginis</name>
    <dbReference type="NCBI Taxonomy" id="578222"/>
    <lineage>
        <taxon>Bacteria</taxon>
        <taxon>Bacillati</taxon>
        <taxon>Actinomycetota</taxon>
        <taxon>Actinomycetes</taxon>
        <taxon>Micrococcales</taxon>
        <taxon>Micrococcaceae</taxon>
        <taxon>Zhihengliuella</taxon>
    </lineage>
</organism>
<dbReference type="Proteomes" id="UP000642819">
    <property type="component" value="Unassembled WGS sequence"/>
</dbReference>
<comment type="caution">
    <text evidence="2">The sequence shown here is derived from an EMBL/GenBank/DDBJ whole genome shotgun (WGS) entry which is preliminary data.</text>
</comment>
<protein>
    <submittedName>
        <fullName evidence="2">Uncharacterized protein</fullName>
    </submittedName>
</protein>
<dbReference type="EMBL" id="BMXK01000001">
    <property type="protein sequence ID" value="GHD00474.1"/>
    <property type="molecule type" value="Genomic_DNA"/>
</dbReference>
<keyword evidence="3" id="KW-1185">Reference proteome</keyword>
<evidence type="ECO:0000313" key="2">
    <source>
        <dbReference type="EMBL" id="GHD00474.1"/>
    </source>
</evidence>
<gene>
    <name evidence="2" type="ORF">GCM10008096_03830</name>
</gene>
<evidence type="ECO:0000256" key="1">
    <source>
        <dbReference type="SAM" id="MobiDB-lite"/>
    </source>
</evidence>
<proteinExistence type="predicted"/>
<feature type="region of interest" description="Disordered" evidence="1">
    <location>
        <begin position="41"/>
        <end position="64"/>
    </location>
</feature>
<name>A0ABQ3GBJ8_9MICC</name>